<evidence type="ECO:0000313" key="2">
    <source>
        <dbReference type="EMBL" id="BCL30929.1"/>
    </source>
</evidence>
<feature type="compositionally biased region" description="Polar residues" evidence="1">
    <location>
        <begin position="72"/>
        <end position="86"/>
    </location>
</feature>
<dbReference type="KEGG" id="sgm:GCM10017557_57880"/>
<organism evidence="2 3">
    <name type="scientific">Streptomyces aurantiacus</name>
    <dbReference type="NCBI Taxonomy" id="47760"/>
    <lineage>
        <taxon>Bacteria</taxon>
        <taxon>Bacillati</taxon>
        <taxon>Actinomycetota</taxon>
        <taxon>Actinomycetes</taxon>
        <taxon>Kitasatosporales</taxon>
        <taxon>Streptomycetaceae</taxon>
        <taxon>Streptomyces</taxon>
        <taxon>Streptomyces aurantiacus group</taxon>
    </lineage>
</organism>
<feature type="region of interest" description="Disordered" evidence="1">
    <location>
        <begin position="61"/>
        <end position="86"/>
    </location>
</feature>
<evidence type="ECO:0000256" key="1">
    <source>
        <dbReference type="SAM" id="MobiDB-lite"/>
    </source>
</evidence>
<dbReference type="AlphaFoldDB" id="A0A7G1P6M7"/>
<name>A0A7G1P6M7_9ACTN</name>
<protein>
    <submittedName>
        <fullName evidence="2">Uncharacterized protein</fullName>
    </submittedName>
</protein>
<keyword evidence="3" id="KW-1185">Reference proteome</keyword>
<dbReference type="OrthoDB" id="4327523at2"/>
<evidence type="ECO:0000313" key="3">
    <source>
        <dbReference type="Proteomes" id="UP000516444"/>
    </source>
</evidence>
<dbReference type="EMBL" id="AP023440">
    <property type="protein sequence ID" value="BCL30929.1"/>
    <property type="molecule type" value="Genomic_DNA"/>
</dbReference>
<accession>A0A7G1P6M7</accession>
<dbReference type="Proteomes" id="UP000516444">
    <property type="component" value="Chromosome"/>
</dbReference>
<gene>
    <name evidence="2" type="ORF">GCM10017557_57880</name>
</gene>
<sequence length="86" mass="9157">MLPQQQPSTSDASYRSIACRIGTHHACAESSPASAPIDVPVIYEACDCLCHPVPDCLTPEEGEPLSYGRPDSASTFNFDTTGGQTR</sequence>
<proteinExistence type="predicted"/>
<reference evidence="2 3" key="1">
    <citation type="journal article" date="2014" name="Int. J. Syst. Evol. Microbiol.">
        <title>Complete genome sequence of Corynebacterium casei LMG S-19264T (=DSM 44701T), isolated from a smear-ripened cheese.</title>
        <authorList>
            <consortium name="US DOE Joint Genome Institute (JGI-PGF)"/>
            <person name="Walter F."/>
            <person name="Albersmeier A."/>
            <person name="Kalinowski J."/>
            <person name="Ruckert C."/>
        </authorList>
    </citation>
    <scope>NUCLEOTIDE SEQUENCE [LARGE SCALE GENOMIC DNA]</scope>
    <source>
        <strain evidence="2 3">JCM 4677</strain>
    </source>
</reference>